<sequence>MSRQLFRHYLLLFFSVHAILICGSSRRIPRRASCPSCSQDQPELLTVQVPWYRESYRESNQPQVQDFSFNPLIKSSMYPRLTQEEVFQDMIHDDILSNPNSLSFGNYRSYPQQEFANEDLFFRNRPNKFSESLDRREIFSQSEPMSEYSFAHVSPPRQSCDRLENLFFRSPRDKYSVYLPKNQNFQDYRKNKEDLASKLFSTYRADRGTKPWEDTRSIFPNNIWTQRLSSKSENSFPSHQENNLEERRSLVKTPNSVDRRYKFANPQEAYYPDEFGVPEIKHGLHFLPQDLNTDKTTEDERFFNNLDEDSLPSWTPRRLKQAEDFLEVYPARDKQTIITEDDNEQINHNSHSGLIFPQDLNISKPTKYGKPIDNWDFATRNPQESEEIKQFQKAENNWQFYPREKFDILFANDYSDEENINQEYFKDKVDKDTIKIGRGNYNPYNFSQNTDIWRATQDKELSDNLNFMSENLHEIEKEKQEIYSQDKYFQDKENEDVLFKHRTNANTDQMTRTPVNSYKSFLSRYFNIFNNAKHSAQSSEESQESTKYSSLHKNPVEERNSRVFDNKAVAHDEQDLLKDIFDLRDYNEYNIPAVNTWQSAKDNIQNKASSELDPDLFDDIESLPTKPTEPTPTESHAEFSTHQ</sequence>
<organism evidence="4 5">
    <name type="scientific">Ooceraea biroi</name>
    <name type="common">Clonal raider ant</name>
    <name type="synonym">Cerapachys biroi</name>
    <dbReference type="NCBI Taxonomy" id="2015173"/>
    <lineage>
        <taxon>Eukaryota</taxon>
        <taxon>Metazoa</taxon>
        <taxon>Ecdysozoa</taxon>
        <taxon>Arthropoda</taxon>
        <taxon>Hexapoda</taxon>
        <taxon>Insecta</taxon>
        <taxon>Pterygota</taxon>
        <taxon>Neoptera</taxon>
        <taxon>Endopterygota</taxon>
        <taxon>Hymenoptera</taxon>
        <taxon>Apocrita</taxon>
        <taxon>Aculeata</taxon>
        <taxon>Formicoidea</taxon>
        <taxon>Formicidae</taxon>
        <taxon>Dorylinae</taxon>
        <taxon>Ooceraea</taxon>
    </lineage>
</organism>
<evidence type="ECO:0000313" key="5">
    <source>
        <dbReference type="Proteomes" id="UP000279307"/>
    </source>
</evidence>
<protein>
    <submittedName>
        <fullName evidence="4">Uncharacterized protein</fullName>
    </submittedName>
</protein>
<name>A0A3L8DPC6_OOCBI</name>
<feature type="signal peptide" evidence="3">
    <location>
        <begin position="1"/>
        <end position="25"/>
    </location>
</feature>
<feature type="chain" id="PRO_5018009455" evidence="3">
    <location>
        <begin position="26"/>
        <end position="643"/>
    </location>
</feature>
<dbReference type="EMBL" id="QOIP01000006">
    <property type="protein sequence ID" value="RLU22092.1"/>
    <property type="molecule type" value="Genomic_DNA"/>
</dbReference>
<evidence type="ECO:0000256" key="1">
    <source>
        <dbReference type="SAM" id="Coils"/>
    </source>
</evidence>
<comment type="caution">
    <text evidence="4">The sequence shown here is derived from an EMBL/GenBank/DDBJ whole genome shotgun (WGS) entry which is preliminary data.</text>
</comment>
<dbReference type="Proteomes" id="UP000279307">
    <property type="component" value="Chromosome 6"/>
</dbReference>
<feature type="compositionally biased region" description="Acidic residues" evidence="2">
    <location>
        <begin position="612"/>
        <end position="621"/>
    </location>
</feature>
<feature type="coiled-coil region" evidence="1">
    <location>
        <begin position="458"/>
        <end position="485"/>
    </location>
</feature>
<accession>A0A3L8DPC6</accession>
<keyword evidence="1" id="KW-0175">Coiled coil</keyword>
<proteinExistence type="predicted"/>
<feature type="compositionally biased region" description="Low complexity" evidence="2">
    <location>
        <begin position="624"/>
        <end position="634"/>
    </location>
</feature>
<feature type="region of interest" description="Disordered" evidence="2">
    <location>
        <begin position="535"/>
        <end position="560"/>
    </location>
</feature>
<evidence type="ECO:0000313" key="4">
    <source>
        <dbReference type="EMBL" id="RLU22092.1"/>
    </source>
</evidence>
<feature type="compositionally biased region" description="Low complexity" evidence="2">
    <location>
        <begin position="535"/>
        <end position="549"/>
    </location>
</feature>
<dbReference type="OrthoDB" id="10053061at2759"/>
<feature type="region of interest" description="Disordered" evidence="2">
    <location>
        <begin position="605"/>
        <end position="643"/>
    </location>
</feature>
<gene>
    <name evidence="4" type="ORF">DMN91_006472</name>
</gene>
<evidence type="ECO:0000256" key="3">
    <source>
        <dbReference type="SAM" id="SignalP"/>
    </source>
</evidence>
<reference evidence="4 5" key="1">
    <citation type="journal article" date="2018" name="Genome Res.">
        <title>The genomic architecture and molecular evolution of ant odorant receptors.</title>
        <authorList>
            <person name="McKenzie S.K."/>
            <person name="Kronauer D.J.C."/>
        </authorList>
    </citation>
    <scope>NUCLEOTIDE SEQUENCE [LARGE SCALE GENOMIC DNA]</scope>
    <source>
        <strain evidence="4">Clonal line C1</strain>
    </source>
</reference>
<evidence type="ECO:0000256" key="2">
    <source>
        <dbReference type="SAM" id="MobiDB-lite"/>
    </source>
</evidence>
<dbReference type="AlphaFoldDB" id="A0A3L8DPC6"/>
<keyword evidence="3" id="KW-0732">Signal</keyword>